<gene>
    <name evidence="3" type="ORF">DPMN_193976</name>
</gene>
<dbReference type="Proteomes" id="UP000828390">
    <property type="component" value="Unassembled WGS sequence"/>
</dbReference>
<keyword evidence="1" id="KW-0175">Coiled coil</keyword>
<comment type="caution">
    <text evidence="3">The sequence shown here is derived from an EMBL/GenBank/DDBJ whole genome shotgun (WGS) entry which is preliminary data.</text>
</comment>
<feature type="compositionally biased region" description="Acidic residues" evidence="2">
    <location>
        <begin position="298"/>
        <end position="314"/>
    </location>
</feature>
<feature type="region of interest" description="Disordered" evidence="2">
    <location>
        <begin position="235"/>
        <end position="322"/>
    </location>
</feature>
<dbReference type="AlphaFoldDB" id="A0A9D4BEC6"/>
<reference evidence="3" key="1">
    <citation type="journal article" date="2019" name="bioRxiv">
        <title>The Genome of the Zebra Mussel, Dreissena polymorpha: A Resource for Invasive Species Research.</title>
        <authorList>
            <person name="McCartney M.A."/>
            <person name="Auch B."/>
            <person name="Kono T."/>
            <person name="Mallez S."/>
            <person name="Zhang Y."/>
            <person name="Obille A."/>
            <person name="Becker A."/>
            <person name="Abrahante J.E."/>
            <person name="Garbe J."/>
            <person name="Badalamenti J.P."/>
            <person name="Herman A."/>
            <person name="Mangelson H."/>
            <person name="Liachko I."/>
            <person name="Sullivan S."/>
            <person name="Sone E.D."/>
            <person name="Koren S."/>
            <person name="Silverstein K.A.T."/>
            <person name="Beckman K.B."/>
            <person name="Gohl D.M."/>
        </authorList>
    </citation>
    <scope>NUCLEOTIDE SEQUENCE</scope>
    <source>
        <strain evidence="3">Duluth1</strain>
        <tissue evidence="3">Whole animal</tissue>
    </source>
</reference>
<feature type="compositionally biased region" description="Basic and acidic residues" evidence="2">
    <location>
        <begin position="236"/>
        <end position="297"/>
    </location>
</feature>
<reference evidence="3" key="2">
    <citation type="submission" date="2020-11" db="EMBL/GenBank/DDBJ databases">
        <authorList>
            <person name="McCartney M.A."/>
            <person name="Auch B."/>
            <person name="Kono T."/>
            <person name="Mallez S."/>
            <person name="Becker A."/>
            <person name="Gohl D.M."/>
            <person name="Silverstein K.A.T."/>
            <person name="Koren S."/>
            <person name="Bechman K.B."/>
            <person name="Herman A."/>
            <person name="Abrahante J.E."/>
            <person name="Garbe J."/>
        </authorList>
    </citation>
    <scope>NUCLEOTIDE SEQUENCE</scope>
    <source>
        <strain evidence="3">Duluth1</strain>
        <tissue evidence="3">Whole animal</tissue>
    </source>
</reference>
<evidence type="ECO:0000313" key="3">
    <source>
        <dbReference type="EMBL" id="KAH3692164.1"/>
    </source>
</evidence>
<name>A0A9D4BEC6_DREPO</name>
<evidence type="ECO:0000256" key="1">
    <source>
        <dbReference type="SAM" id="Coils"/>
    </source>
</evidence>
<dbReference type="InterPro" id="IPR016024">
    <property type="entry name" value="ARM-type_fold"/>
</dbReference>
<dbReference type="SUPFAM" id="SSF48371">
    <property type="entry name" value="ARM repeat"/>
    <property type="match status" value="1"/>
</dbReference>
<protein>
    <submittedName>
        <fullName evidence="3">Uncharacterized protein</fullName>
    </submittedName>
</protein>
<accession>A0A9D4BEC6</accession>
<evidence type="ECO:0000256" key="2">
    <source>
        <dbReference type="SAM" id="MobiDB-lite"/>
    </source>
</evidence>
<organism evidence="3 4">
    <name type="scientific">Dreissena polymorpha</name>
    <name type="common">Zebra mussel</name>
    <name type="synonym">Mytilus polymorpha</name>
    <dbReference type="NCBI Taxonomy" id="45954"/>
    <lineage>
        <taxon>Eukaryota</taxon>
        <taxon>Metazoa</taxon>
        <taxon>Spiralia</taxon>
        <taxon>Lophotrochozoa</taxon>
        <taxon>Mollusca</taxon>
        <taxon>Bivalvia</taxon>
        <taxon>Autobranchia</taxon>
        <taxon>Heteroconchia</taxon>
        <taxon>Euheterodonta</taxon>
        <taxon>Imparidentia</taxon>
        <taxon>Neoheterodontei</taxon>
        <taxon>Myida</taxon>
        <taxon>Dreissenoidea</taxon>
        <taxon>Dreissenidae</taxon>
        <taxon>Dreissena</taxon>
    </lineage>
</organism>
<feature type="coiled-coil region" evidence="1">
    <location>
        <begin position="193"/>
        <end position="220"/>
    </location>
</feature>
<sequence>MKQADVLVCVVLTDSKTNAVGEILENTVAGVKDTVKSANSLILEAVENTIEAGKDSIERVHELHEKLLDPYKKVMSMFKIDKMEDFTENVLDKVLEKFVDKFHCKFGIMKRSLSCQSTMCFNASTLLPVLNRGLPYVTRDGFESLSSVLLYYVSNMKLYCHTNIEIDHLEDIQKHQLDVIHAFSGGASGFLRLEKVQEALEELEDTYDDYNDKREDRKLSLNDLLETDDILKGLSHKHDDHHDDDGHDHRRKRGTNDHPHDVIEKASDVLEKRKGDHEHDIDFKGHDDDDHDDKKDDHDDDESHDDDDHDDDDDVIKKKAII</sequence>
<proteinExistence type="predicted"/>
<keyword evidence="4" id="KW-1185">Reference proteome</keyword>
<dbReference type="EMBL" id="JAIWYP010000025">
    <property type="protein sequence ID" value="KAH3692164.1"/>
    <property type="molecule type" value="Genomic_DNA"/>
</dbReference>
<evidence type="ECO:0000313" key="4">
    <source>
        <dbReference type="Proteomes" id="UP000828390"/>
    </source>
</evidence>